<name>A0A8W8JG10_MAGGI</name>
<evidence type="ECO:0000313" key="5">
    <source>
        <dbReference type="Proteomes" id="UP000005408"/>
    </source>
</evidence>
<dbReference type="PANTHER" id="PTHR35558">
    <property type="entry name" value="SGNH_HYDRO DOMAIN-CONTAINING PROTEIN"/>
    <property type="match status" value="1"/>
</dbReference>
<evidence type="ECO:0000259" key="3">
    <source>
        <dbReference type="PROSITE" id="PS50103"/>
    </source>
</evidence>
<feature type="region of interest" description="Disordered" evidence="2">
    <location>
        <begin position="115"/>
        <end position="135"/>
    </location>
</feature>
<dbReference type="PANTHER" id="PTHR35558:SF1">
    <property type="entry name" value="ENDONUCLEASE_EXONUCLEASE_PHOSPHATASE DOMAIN-CONTAINING PROTEIN"/>
    <property type="match status" value="1"/>
</dbReference>
<accession>A0A8W8JG10</accession>
<sequence length="421" mass="46774">MISVKFARVIFPAVLSKLYSIFIYGHKINVVGEIYKALSSSRISMPPKRTSQARAKPSTVSKQKKRRTSMNLEVVSPALSPDVLETITAQVTQRVTATIRDELTTLINNINSNSASNSQGSISINPLGASNNDDNDGLVRESRYLDNAIQHSVEAVVVDHTEKIAGKCPTGFVSTAVPIDARVSDQTKSKIWSNQYIEFASLLSKDKQKKGKLSIQVEDGDSPGKLTIHQVENDSQSEVTLSSMHDWLTAWNRFAAIYCIKYPEQQAKLAKHLESVRDIADAKGNWKAYDTDFRMLVAQGQVSWGDVHMELYVNARLTTAPSSKPNKSQKDMSYSSMPRGVCFQYHSGKHCSAGLSCRFQHRCYNCGGSHPFIQCTKQAKQPFRIMQRYQNQTGSTNTGQQYNQSKSFGTSKQGPNTNQGK</sequence>
<feature type="zinc finger region" description="C3H1-type" evidence="1">
    <location>
        <begin position="336"/>
        <end position="364"/>
    </location>
</feature>
<feature type="region of interest" description="Disordered" evidence="2">
    <location>
        <begin position="45"/>
        <end position="67"/>
    </location>
</feature>
<keyword evidence="1" id="KW-0862">Zinc</keyword>
<dbReference type="InterPro" id="IPR000571">
    <property type="entry name" value="Znf_CCCH"/>
</dbReference>
<evidence type="ECO:0000313" key="4">
    <source>
        <dbReference type="EnsemblMetazoa" id="G19094.1:cds"/>
    </source>
</evidence>
<dbReference type="EnsemblMetazoa" id="G19094.1">
    <property type="protein sequence ID" value="G19094.1:cds"/>
    <property type="gene ID" value="G19094"/>
</dbReference>
<feature type="compositionally biased region" description="Polar residues" evidence="2">
    <location>
        <begin position="45"/>
        <end position="61"/>
    </location>
</feature>
<feature type="compositionally biased region" description="Low complexity" evidence="2">
    <location>
        <begin position="115"/>
        <end position="125"/>
    </location>
</feature>
<evidence type="ECO:0000256" key="2">
    <source>
        <dbReference type="SAM" id="MobiDB-lite"/>
    </source>
</evidence>
<feature type="compositionally biased region" description="Low complexity" evidence="2">
    <location>
        <begin position="392"/>
        <end position="404"/>
    </location>
</feature>
<evidence type="ECO:0000256" key="1">
    <source>
        <dbReference type="PROSITE-ProRule" id="PRU00723"/>
    </source>
</evidence>
<dbReference type="Proteomes" id="UP000005408">
    <property type="component" value="Unassembled WGS sequence"/>
</dbReference>
<reference evidence="4" key="1">
    <citation type="submission" date="2022-08" db="UniProtKB">
        <authorList>
            <consortium name="EnsemblMetazoa"/>
        </authorList>
    </citation>
    <scope>IDENTIFICATION</scope>
    <source>
        <strain evidence="4">05x7-T-G4-1.051#20</strain>
    </source>
</reference>
<dbReference type="AlphaFoldDB" id="A0A8W8JG10"/>
<keyword evidence="1" id="KW-0479">Metal-binding</keyword>
<feature type="region of interest" description="Disordered" evidence="2">
    <location>
        <begin position="392"/>
        <end position="421"/>
    </location>
</feature>
<proteinExistence type="predicted"/>
<protein>
    <recommendedName>
        <fullName evidence="3">C3H1-type domain-containing protein</fullName>
    </recommendedName>
</protein>
<dbReference type="GO" id="GO:0008270">
    <property type="term" value="F:zinc ion binding"/>
    <property type="evidence" value="ECO:0007669"/>
    <property type="project" value="UniProtKB-KW"/>
</dbReference>
<feature type="domain" description="C3H1-type" evidence="3">
    <location>
        <begin position="336"/>
        <end position="364"/>
    </location>
</feature>
<feature type="compositionally biased region" description="Polar residues" evidence="2">
    <location>
        <begin position="405"/>
        <end position="421"/>
    </location>
</feature>
<keyword evidence="5" id="KW-1185">Reference proteome</keyword>
<dbReference type="PROSITE" id="PS50103">
    <property type="entry name" value="ZF_C3H1"/>
    <property type="match status" value="1"/>
</dbReference>
<organism evidence="4 5">
    <name type="scientific">Magallana gigas</name>
    <name type="common">Pacific oyster</name>
    <name type="synonym">Crassostrea gigas</name>
    <dbReference type="NCBI Taxonomy" id="29159"/>
    <lineage>
        <taxon>Eukaryota</taxon>
        <taxon>Metazoa</taxon>
        <taxon>Spiralia</taxon>
        <taxon>Lophotrochozoa</taxon>
        <taxon>Mollusca</taxon>
        <taxon>Bivalvia</taxon>
        <taxon>Autobranchia</taxon>
        <taxon>Pteriomorphia</taxon>
        <taxon>Ostreida</taxon>
        <taxon>Ostreoidea</taxon>
        <taxon>Ostreidae</taxon>
        <taxon>Magallana</taxon>
    </lineage>
</organism>
<keyword evidence="1" id="KW-0863">Zinc-finger</keyword>